<dbReference type="GO" id="GO:0006235">
    <property type="term" value="P:dTTP biosynthetic process"/>
    <property type="evidence" value="ECO:0007669"/>
    <property type="project" value="UniProtKB-UniRule"/>
</dbReference>
<comment type="caution">
    <text evidence="2">The sequence shown here is derived from an EMBL/GenBank/DDBJ whole genome shotgun (WGS) entry which is preliminary data.</text>
</comment>
<gene>
    <name evidence="1" type="primary">thyX</name>
    <name evidence="2" type="ORF">CF15_04135</name>
</gene>
<feature type="binding site" evidence="1">
    <location>
        <begin position="84"/>
        <end position="86"/>
    </location>
    <ligand>
        <name>FAD</name>
        <dbReference type="ChEBI" id="CHEBI:57692"/>
        <note>ligand shared between neighboring subunits</note>
    </ligand>
</feature>
<dbReference type="GO" id="GO:0006231">
    <property type="term" value="P:dTMP biosynthetic process"/>
    <property type="evidence" value="ECO:0007669"/>
    <property type="project" value="UniProtKB-UniRule"/>
</dbReference>
<keyword evidence="1" id="KW-0285">Flavoprotein</keyword>
<feature type="binding site" evidence="1">
    <location>
        <position position="227"/>
    </location>
    <ligand>
        <name>dUMP</name>
        <dbReference type="ChEBI" id="CHEBI:246422"/>
        <note>ligand shared between dimeric partners</note>
    </ligand>
</feature>
<dbReference type="OrthoDB" id="18918at2157"/>
<feature type="binding site" evidence="1">
    <location>
        <position position="61"/>
    </location>
    <ligand>
        <name>FAD</name>
        <dbReference type="ChEBI" id="CHEBI:57692"/>
        <note>ligand shared between neighboring subunits</note>
    </ligand>
</feature>
<dbReference type="CDD" id="cd20175">
    <property type="entry name" value="ThyX"/>
    <property type="match status" value="1"/>
</dbReference>
<dbReference type="AlphaFoldDB" id="A0A0V8RXC1"/>
<dbReference type="Proteomes" id="UP000053352">
    <property type="component" value="Unassembled WGS sequence"/>
</dbReference>
<accession>A0A0V8RXC1</accession>
<keyword evidence="1" id="KW-0274">FAD</keyword>
<dbReference type="RefSeq" id="WP_058371378.1">
    <property type="nucleotide sequence ID" value="NZ_LNTB01000001.1"/>
</dbReference>
<dbReference type="EC" id="2.1.1.148" evidence="1"/>
<comment type="subunit">
    <text evidence="1">Homotetramer.</text>
</comment>
<comment type="pathway">
    <text evidence="1">Pyrimidine metabolism; dTTP biosynthesis.</text>
</comment>
<evidence type="ECO:0000313" key="2">
    <source>
        <dbReference type="EMBL" id="KSW12703.1"/>
    </source>
</evidence>
<comment type="cofactor">
    <cofactor evidence="1">
        <name>FAD</name>
        <dbReference type="ChEBI" id="CHEBI:57692"/>
    </cofactor>
    <text evidence="1">Binds 4 FAD per tetramer. Each FAD binding site is formed by three monomers.</text>
</comment>
<dbReference type="GO" id="GO:0032259">
    <property type="term" value="P:methylation"/>
    <property type="evidence" value="ECO:0007669"/>
    <property type="project" value="UniProtKB-KW"/>
</dbReference>
<feature type="binding site" description="in other chain" evidence="1">
    <location>
        <begin position="92"/>
        <end position="96"/>
    </location>
    <ligand>
        <name>dUMP</name>
        <dbReference type="ChEBI" id="CHEBI:246422"/>
        <note>ligand shared between dimeric partners</note>
    </ligand>
</feature>
<feature type="binding site" evidence="1">
    <location>
        <begin position="215"/>
        <end position="217"/>
    </location>
    <ligand>
        <name>FAD</name>
        <dbReference type="ChEBI" id="CHEBI:57692"/>
        <note>ligand shared between neighboring subunits</note>
    </ligand>
</feature>
<comment type="caution">
    <text evidence="1">Lacks conserved residue(s) required for the propagation of feature annotation.</text>
</comment>
<feature type="binding site" evidence="1">
    <location>
        <begin position="81"/>
        <end position="84"/>
    </location>
    <ligand>
        <name>dUMP</name>
        <dbReference type="ChEBI" id="CHEBI:246422"/>
        <note>ligand shared between dimeric partners</note>
    </ligand>
</feature>
<comment type="catalytic activity">
    <reaction evidence="1">
        <text>dUMP + (6R)-5,10-methylene-5,6,7,8-tetrahydrofolate + NADPH + H(+) = dTMP + (6S)-5,6,7,8-tetrahydrofolate + NADP(+)</text>
        <dbReference type="Rhea" id="RHEA:29043"/>
        <dbReference type="ChEBI" id="CHEBI:15378"/>
        <dbReference type="ChEBI" id="CHEBI:15636"/>
        <dbReference type="ChEBI" id="CHEBI:57453"/>
        <dbReference type="ChEBI" id="CHEBI:57783"/>
        <dbReference type="ChEBI" id="CHEBI:58349"/>
        <dbReference type="ChEBI" id="CHEBI:63528"/>
        <dbReference type="ChEBI" id="CHEBI:246422"/>
        <dbReference type="EC" id="2.1.1.148"/>
    </reaction>
</comment>
<feature type="binding site" evidence="1">
    <location>
        <position position="92"/>
    </location>
    <ligand>
        <name>FAD</name>
        <dbReference type="ChEBI" id="CHEBI:57692"/>
        <note>ligand shared between neighboring subunits</note>
    </ligand>
</feature>
<dbReference type="GO" id="GO:0070402">
    <property type="term" value="F:NADPH binding"/>
    <property type="evidence" value="ECO:0007669"/>
    <property type="project" value="TreeGrafter"/>
</dbReference>
<keyword evidence="1" id="KW-0545">Nucleotide biosynthesis</keyword>
<keyword evidence="1" id="KW-0521">NADP</keyword>
<dbReference type="GO" id="GO:0050797">
    <property type="term" value="F:thymidylate synthase (FAD) activity"/>
    <property type="evidence" value="ECO:0007669"/>
    <property type="project" value="UniProtKB-UniRule"/>
</dbReference>
<dbReference type="GO" id="GO:0050660">
    <property type="term" value="F:flavin adenine dinucleotide binding"/>
    <property type="evidence" value="ECO:0007669"/>
    <property type="project" value="InterPro"/>
</dbReference>
<comment type="function">
    <text evidence="1">Catalyzes the reductive methylation of 2'-deoxyuridine-5'-monophosphate (dUMP) to 2'-deoxythymidine-5'-monophosphate (dTMP) while utilizing 5,10-methylenetetrahydrofolate (mTHF) as the methyl donor, and NADPH and FADH(2) as the reductant.</text>
</comment>
<reference evidence="2 3" key="1">
    <citation type="submission" date="2015-11" db="EMBL/GenBank/DDBJ databases">
        <title>Genome sequence of Pyrodictium occultum PL-19, a marine hyperthermophilic archaeon isolated from Volcano, Italy.</title>
        <authorList>
            <person name="Utturkar S."/>
            <person name="Huber H."/>
            <person name="Leptihn S."/>
            <person name="Brown S."/>
            <person name="Stetter K.O."/>
            <person name="Podar M."/>
        </authorList>
    </citation>
    <scope>NUCLEOTIDE SEQUENCE [LARGE SCALE GENOMIC DNA]</scope>
    <source>
        <strain evidence="2 3">PL-19</strain>
    </source>
</reference>
<dbReference type="UniPathway" id="UPA00575"/>
<dbReference type="SUPFAM" id="SSF69796">
    <property type="entry name" value="Thymidylate synthase-complementing protein Thy1"/>
    <property type="match status" value="1"/>
</dbReference>
<dbReference type="PANTHER" id="PTHR34934:SF1">
    <property type="entry name" value="FLAVIN-DEPENDENT THYMIDYLATE SYNTHASE"/>
    <property type="match status" value="1"/>
</dbReference>
<dbReference type="PROSITE" id="PS51331">
    <property type="entry name" value="THYX"/>
    <property type="match status" value="1"/>
</dbReference>
<protein>
    <recommendedName>
        <fullName evidence="1">Flavin-dependent thymidylate synthase</fullName>
        <shortName evidence="1">FDTS</shortName>
        <ecNumber evidence="1">2.1.1.148</ecNumber>
    </recommendedName>
    <alternativeName>
        <fullName evidence="1">FAD-dependent thymidylate synthase</fullName>
    </alternativeName>
    <alternativeName>
        <fullName evidence="1">Thymidylate synthase ThyX</fullName>
        <shortName evidence="1">TS</shortName>
        <shortName evidence="1">TSase</shortName>
    </alternativeName>
</protein>
<keyword evidence="1" id="KW-0489">Methyltransferase</keyword>
<dbReference type="HAMAP" id="MF_01408">
    <property type="entry name" value="ThyX"/>
    <property type="match status" value="1"/>
</dbReference>
<proteinExistence type="inferred from homology"/>
<dbReference type="Gene3D" id="3.30.1360.170">
    <property type="match status" value="1"/>
</dbReference>
<dbReference type="PANTHER" id="PTHR34934">
    <property type="entry name" value="FLAVIN-DEPENDENT THYMIDYLATE SYNTHASE"/>
    <property type="match status" value="1"/>
</dbReference>
<feature type="active site" description="Involved in ionization of N3 of dUMP, leading to its activation" evidence="1">
    <location>
        <position position="227"/>
    </location>
</feature>
<comment type="similarity">
    <text evidence="1">Belongs to the thymidylate synthase ThyX family.</text>
</comment>
<dbReference type="InterPro" id="IPR036098">
    <property type="entry name" value="Thymidylate_synthase_ThyX_sf"/>
</dbReference>
<keyword evidence="1" id="KW-0808">Transferase</keyword>
<dbReference type="EMBL" id="LNTB01000001">
    <property type="protein sequence ID" value="KSW12703.1"/>
    <property type="molecule type" value="Genomic_DNA"/>
</dbReference>
<organism evidence="2 3">
    <name type="scientific">Pyrodictium occultum</name>
    <dbReference type="NCBI Taxonomy" id="2309"/>
    <lineage>
        <taxon>Archaea</taxon>
        <taxon>Thermoproteota</taxon>
        <taxon>Thermoprotei</taxon>
        <taxon>Desulfurococcales</taxon>
        <taxon>Pyrodictiaceae</taxon>
        <taxon>Pyrodictium</taxon>
    </lineage>
</organism>
<name>A0A0V8RXC1_PYROC</name>
<dbReference type="STRING" id="2309.CF15_04135"/>
<evidence type="ECO:0000313" key="3">
    <source>
        <dbReference type="Proteomes" id="UP000053352"/>
    </source>
</evidence>
<dbReference type="Pfam" id="PF02511">
    <property type="entry name" value="Thy1"/>
    <property type="match status" value="1"/>
</dbReference>
<sequence>MQALEPPVRVRLLRYTRDGPLLVAAAARITVSKKPVERAMEMGPGEVEKWIRELVRRGHGSPLEHAVYTFEAECSRVCSHQLVRHRLASYTQQSMRYTEGFLRSMALKVCSIMGVGSCPERPTSANDYRVYETVLREAAGRLEGPDGSGWALIVAASRGYVFNPSWSPETMARVARAYLGATAEYYGLLAGRVPREDARMVIPQAVRTRIVFTMNARELLESFLPLRMCSHAQWEIRMLAWGVWRELMKVHPEIFRYAGPRCILEENRVRPEPCSLEQYLNGDCDFTIPRCPEMVPKPGIRSCLRYAAESSRASAGPRGLRG</sequence>
<evidence type="ECO:0000256" key="1">
    <source>
        <dbReference type="HAMAP-Rule" id="MF_01408"/>
    </source>
</evidence>
<feature type="binding site" description="in other chain" evidence="1">
    <location>
        <position position="199"/>
    </location>
    <ligand>
        <name>dUMP</name>
        <dbReference type="ChEBI" id="CHEBI:246422"/>
        <note>ligand shared between dimeric partners</note>
    </ligand>
</feature>
<dbReference type="InterPro" id="IPR003669">
    <property type="entry name" value="Thymidylate_synthase_ThyX"/>
</dbReference>
<dbReference type="GO" id="GO:0004799">
    <property type="term" value="F:thymidylate synthase activity"/>
    <property type="evidence" value="ECO:0007669"/>
    <property type="project" value="TreeGrafter"/>
</dbReference>
<keyword evidence="3" id="KW-1185">Reference proteome</keyword>